<dbReference type="SUPFAM" id="SSF53335">
    <property type="entry name" value="S-adenosyl-L-methionine-dependent methyltransferases"/>
    <property type="match status" value="1"/>
</dbReference>
<evidence type="ECO:0000256" key="2">
    <source>
        <dbReference type="ARBA" id="ARBA00022603"/>
    </source>
</evidence>
<evidence type="ECO:0000313" key="9">
    <source>
        <dbReference type="Proteomes" id="UP000570474"/>
    </source>
</evidence>
<keyword evidence="2 7" id="KW-0489">Methyltransferase</keyword>
<proteinExistence type="inferred from homology"/>
<dbReference type="EC" id="2.1.1.37" evidence="1"/>
<dbReference type="GO" id="GO:0003677">
    <property type="term" value="F:DNA binding"/>
    <property type="evidence" value="ECO:0007669"/>
    <property type="project" value="TreeGrafter"/>
</dbReference>
<evidence type="ECO:0000256" key="4">
    <source>
        <dbReference type="ARBA" id="ARBA00022691"/>
    </source>
</evidence>
<keyword evidence="4 7" id="KW-0949">S-adenosyl-L-methionine</keyword>
<dbReference type="GO" id="GO:0032259">
    <property type="term" value="P:methylation"/>
    <property type="evidence" value="ECO:0007669"/>
    <property type="project" value="UniProtKB-KW"/>
</dbReference>
<dbReference type="GO" id="GO:0009307">
    <property type="term" value="P:DNA restriction-modification system"/>
    <property type="evidence" value="ECO:0007669"/>
    <property type="project" value="UniProtKB-KW"/>
</dbReference>
<comment type="similarity">
    <text evidence="7">Belongs to the class I-like SAM-binding methyltransferase superfamily. C5-methyltransferase family.</text>
</comment>
<evidence type="ECO:0000256" key="7">
    <source>
        <dbReference type="PROSITE-ProRule" id="PRU01016"/>
    </source>
</evidence>
<comment type="caution">
    <text evidence="8">The sequence shown here is derived from an EMBL/GenBank/DDBJ whole genome shotgun (WGS) entry which is preliminary data.</text>
</comment>
<dbReference type="AlphaFoldDB" id="A0A847RS53"/>
<evidence type="ECO:0000256" key="3">
    <source>
        <dbReference type="ARBA" id="ARBA00022679"/>
    </source>
</evidence>
<dbReference type="PROSITE" id="PS00094">
    <property type="entry name" value="C5_MTASE_1"/>
    <property type="match status" value="1"/>
</dbReference>
<name>A0A847RS53_9BACT</name>
<evidence type="ECO:0000256" key="6">
    <source>
        <dbReference type="ARBA" id="ARBA00047422"/>
    </source>
</evidence>
<evidence type="ECO:0000256" key="5">
    <source>
        <dbReference type="ARBA" id="ARBA00022747"/>
    </source>
</evidence>
<dbReference type="PRINTS" id="PR00105">
    <property type="entry name" value="C5METTRFRASE"/>
</dbReference>
<dbReference type="InterPro" id="IPR050390">
    <property type="entry name" value="C5-Methyltransferase"/>
</dbReference>
<sequence length="257" mass="28764">MESKLIRHGSLFSGIGGFDLAANWCGWETAFHCEVDDFCRKVLHYYWPHAVAIGNIADHDWKKWRGKVDILSGGWPCQKYSVAGSRIGSEPLKEVLLDVVDAIRPAWAVLENVFGFITGKFAQEHDLLCQRLEAMGYEVQTLCIDAASCGVPTMERHVWIVAAATGQRRTRRSQQSIPDLTGAPFLFQRGDPGMFDRWTLPENRVCDLGEGIPDGLDIETIQAKAWHTQSLKAIGNAIVPQIAYYLFSAINETIKKK</sequence>
<keyword evidence="5" id="KW-0680">Restriction system</keyword>
<dbReference type="RefSeq" id="WP_168874447.1">
    <property type="nucleotide sequence ID" value="NZ_JABAIA010000004.1"/>
</dbReference>
<keyword evidence="3 7" id="KW-0808">Transferase</keyword>
<dbReference type="EMBL" id="JABAIA010000004">
    <property type="protein sequence ID" value="NLR68480.1"/>
    <property type="molecule type" value="Genomic_DNA"/>
</dbReference>
<dbReference type="Pfam" id="PF00145">
    <property type="entry name" value="DNA_methylase"/>
    <property type="match status" value="1"/>
</dbReference>
<dbReference type="PANTHER" id="PTHR10629">
    <property type="entry name" value="CYTOSINE-SPECIFIC METHYLTRANSFERASE"/>
    <property type="match status" value="1"/>
</dbReference>
<accession>A0A847RS53</accession>
<gene>
    <name evidence="8" type="ORF">HGH92_29515</name>
</gene>
<protein>
    <recommendedName>
        <fullName evidence="1">DNA (cytosine-5-)-methyltransferase</fullName>
        <ecNumber evidence="1">2.1.1.37</ecNumber>
    </recommendedName>
</protein>
<dbReference type="InterPro" id="IPR029063">
    <property type="entry name" value="SAM-dependent_MTases_sf"/>
</dbReference>
<comment type="catalytic activity">
    <reaction evidence="6">
        <text>a 2'-deoxycytidine in DNA + S-adenosyl-L-methionine = a 5-methyl-2'-deoxycytidine in DNA + S-adenosyl-L-homocysteine + H(+)</text>
        <dbReference type="Rhea" id="RHEA:13681"/>
        <dbReference type="Rhea" id="RHEA-COMP:11369"/>
        <dbReference type="Rhea" id="RHEA-COMP:11370"/>
        <dbReference type="ChEBI" id="CHEBI:15378"/>
        <dbReference type="ChEBI" id="CHEBI:57856"/>
        <dbReference type="ChEBI" id="CHEBI:59789"/>
        <dbReference type="ChEBI" id="CHEBI:85452"/>
        <dbReference type="ChEBI" id="CHEBI:85454"/>
        <dbReference type="EC" id="2.1.1.37"/>
    </reaction>
</comment>
<organism evidence="8 9">
    <name type="scientific">Chitinophaga varians</name>
    <dbReference type="NCBI Taxonomy" id="2202339"/>
    <lineage>
        <taxon>Bacteria</taxon>
        <taxon>Pseudomonadati</taxon>
        <taxon>Bacteroidota</taxon>
        <taxon>Chitinophagia</taxon>
        <taxon>Chitinophagales</taxon>
        <taxon>Chitinophagaceae</taxon>
        <taxon>Chitinophaga</taxon>
    </lineage>
</organism>
<dbReference type="GO" id="GO:0044027">
    <property type="term" value="P:negative regulation of gene expression via chromosomal CpG island methylation"/>
    <property type="evidence" value="ECO:0007669"/>
    <property type="project" value="TreeGrafter"/>
</dbReference>
<dbReference type="PANTHER" id="PTHR10629:SF52">
    <property type="entry name" value="DNA (CYTOSINE-5)-METHYLTRANSFERASE 1"/>
    <property type="match status" value="1"/>
</dbReference>
<keyword evidence="9" id="KW-1185">Reference proteome</keyword>
<dbReference type="InterPro" id="IPR001525">
    <property type="entry name" value="C5_MeTfrase"/>
</dbReference>
<feature type="active site" evidence="7">
    <location>
        <position position="77"/>
    </location>
</feature>
<evidence type="ECO:0000313" key="8">
    <source>
        <dbReference type="EMBL" id="NLR68480.1"/>
    </source>
</evidence>
<dbReference type="PROSITE" id="PS51679">
    <property type="entry name" value="SAM_MT_C5"/>
    <property type="match status" value="1"/>
</dbReference>
<reference evidence="8 9" key="1">
    <citation type="submission" date="2020-04" db="EMBL/GenBank/DDBJ databases">
        <authorList>
            <person name="Yin C."/>
        </authorList>
    </citation>
    <scope>NUCLEOTIDE SEQUENCE [LARGE SCALE GENOMIC DNA]</scope>
    <source>
        <strain evidence="8 9">Ae27</strain>
    </source>
</reference>
<evidence type="ECO:0000256" key="1">
    <source>
        <dbReference type="ARBA" id="ARBA00011975"/>
    </source>
</evidence>
<dbReference type="GO" id="GO:0003886">
    <property type="term" value="F:DNA (cytosine-5-)-methyltransferase activity"/>
    <property type="evidence" value="ECO:0007669"/>
    <property type="project" value="UniProtKB-EC"/>
</dbReference>
<dbReference type="Gene3D" id="3.40.50.150">
    <property type="entry name" value="Vaccinia Virus protein VP39"/>
    <property type="match status" value="1"/>
</dbReference>
<dbReference type="InterPro" id="IPR018117">
    <property type="entry name" value="C5_DNA_meth_AS"/>
</dbReference>
<dbReference type="Proteomes" id="UP000570474">
    <property type="component" value="Unassembled WGS sequence"/>
</dbReference>